<name>A0A1C3XIG9_9BRAD</name>
<dbReference type="AlphaFoldDB" id="A0A1C3XIG9"/>
<accession>A0A1C3XIG9</accession>
<proteinExistence type="predicted"/>
<reference evidence="1 2" key="1">
    <citation type="submission" date="2016-08" db="EMBL/GenBank/DDBJ databases">
        <authorList>
            <person name="Seilhamer J.J."/>
        </authorList>
    </citation>
    <scope>NUCLEOTIDE SEQUENCE [LARGE SCALE GENOMIC DNA]</scope>
    <source>
        <strain evidence="1 2">CCBAU 10071</strain>
    </source>
</reference>
<organism evidence="1 2">
    <name type="scientific">Bradyrhizobium yuanmingense</name>
    <dbReference type="NCBI Taxonomy" id="108015"/>
    <lineage>
        <taxon>Bacteria</taxon>
        <taxon>Pseudomonadati</taxon>
        <taxon>Pseudomonadota</taxon>
        <taxon>Alphaproteobacteria</taxon>
        <taxon>Hyphomicrobiales</taxon>
        <taxon>Nitrobacteraceae</taxon>
        <taxon>Bradyrhizobium</taxon>
    </lineage>
</organism>
<sequence>MKIQTLTDQLRNDLYGTLVCEHCEHSQKFVGYDDANWHNNVLPAIKCSTCLRDRSGEIKGVYGEMCHDPKICAGKGYCPRDPSCCE</sequence>
<dbReference type="RefSeq" id="WP_074448381.1">
    <property type="nucleotide sequence ID" value="NZ_FMAE01000021.1"/>
</dbReference>
<evidence type="ECO:0000313" key="2">
    <source>
        <dbReference type="Proteomes" id="UP000183174"/>
    </source>
</evidence>
<evidence type="ECO:0000313" key="1">
    <source>
        <dbReference type="EMBL" id="SCB51764.1"/>
    </source>
</evidence>
<protein>
    <submittedName>
        <fullName evidence="1">Uncharacterized protein</fullName>
    </submittedName>
</protein>
<dbReference type="Proteomes" id="UP000183174">
    <property type="component" value="Unassembled WGS sequence"/>
</dbReference>
<dbReference type="EMBL" id="FMAE01000021">
    <property type="protein sequence ID" value="SCB51764.1"/>
    <property type="molecule type" value="Genomic_DNA"/>
</dbReference>
<gene>
    <name evidence="1" type="ORF">GA0061099_102142</name>
</gene>